<evidence type="ECO:0000313" key="1">
    <source>
        <dbReference type="EMBL" id="MBX47391.1"/>
    </source>
</evidence>
<organism evidence="1">
    <name type="scientific">Rhizophora mucronata</name>
    <name type="common">Asiatic mangrove</name>
    <dbReference type="NCBI Taxonomy" id="61149"/>
    <lineage>
        <taxon>Eukaryota</taxon>
        <taxon>Viridiplantae</taxon>
        <taxon>Streptophyta</taxon>
        <taxon>Embryophyta</taxon>
        <taxon>Tracheophyta</taxon>
        <taxon>Spermatophyta</taxon>
        <taxon>Magnoliopsida</taxon>
        <taxon>eudicotyledons</taxon>
        <taxon>Gunneridae</taxon>
        <taxon>Pentapetalae</taxon>
        <taxon>rosids</taxon>
        <taxon>fabids</taxon>
        <taxon>Malpighiales</taxon>
        <taxon>Rhizophoraceae</taxon>
        <taxon>Rhizophora</taxon>
    </lineage>
</organism>
<sequence length="95" mass="10807">MKYNAWIFNCDISCNGWQAILSTAHSFPNSACNSLTTNQKEEHRNNESCCPFHAEDLHTSSTSKLSASCTLKSMKLNNKKVSILRLCKRNNQRRV</sequence>
<protein>
    <submittedName>
        <fullName evidence="1">Uncharacterized protein</fullName>
    </submittedName>
</protein>
<dbReference type="EMBL" id="GGEC01066907">
    <property type="protein sequence ID" value="MBX47391.1"/>
    <property type="molecule type" value="Transcribed_RNA"/>
</dbReference>
<name>A0A2P2NYB4_RHIMU</name>
<reference evidence="1" key="1">
    <citation type="submission" date="2018-02" db="EMBL/GenBank/DDBJ databases">
        <title>Rhizophora mucronata_Transcriptome.</title>
        <authorList>
            <person name="Meera S.P."/>
            <person name="Sreeshan A."/>
            <person name="Augustine A."/>
        </authorList>
    </citation>
    <scope>NUCLEOTIDE SEQUENCE</scope>
    <source>
        <tissue evidence="1">Leaf</tissue>
    </source>
</reference>
<dbReference type="AlphaFoldDB" id="A0A2P2NYB4"/>
<accession>A0A2P2NYB4</accession>
<proteinExistence type="predicted"/>